<dbReference type="Gene3D" id="3.30.2090.10">
    <property type="entry name" value="Multidrug efflux transporter AcrB TolC docking domain, DN and DC subdomains"/>
    <property type="match status" value="2"/>
</dbReference>
<feature type="transmembrane region" description="Helical" evidence="1">
    <location>
        <begin position="392"/>
        <end position="412"/>
    </location>
</feature>
<dbReference type="PANTHER" id="PTHR32063:SF33">
    <property type="entry name" value="RND SUPERFAMILY EFFLUX PUMP PERMEASE COMPONENT"/>
    <property type="match status" value="1"/>
</dbReference>
<keyword evidence="3" id="KW-1185">Reference proteome</keyword>
<feature type="transmembrane region" description="Helical" evidence="1">
    <location>
        <begin position="467"/>
        <end position="488"/>
    </location>
</feature>
<gene>
    <name evidence="2" type="ORF">DFE_3089</name>
</gene>
<feature type="transmembrane region" description="Helical" evidence="1">
    <location>
        <begin position="12"/>
        <end position="31"/>
    </location>
</feature>
<feature type="transmembrane region" description="Helical" evidence="1">
    <location>
        <begin position="533"/>
        <end position="558"/>
    </location>
</feature>
<keyword evidence="1" id="KW-0472">Membrane</keyword>
<keyword evidence="1" id="KW-0812">Transmembrane</keyword>
<protein>
    <submittedName>
        <fullName evidence="2">Acriflavin resistance protein</fullName>
    </submittedName>
</protein>
<feature type="transmembrane region" description="Helical" evidence="1">
    <location>
        <begin position="361"/>
        <end position="380"/>
    </location>
</feature>
<dbReference type="PRINTS" id="PR00702">
    <property type="entry name" value="ACRIFLAVINRP"/>
</dbReference>
<dbReference type="Gene3D" id="3.30.70.1320">
    <property type="entry name" value="Multidrug efflux transporter AcrB pore domain like"/>
    <property type="match status" value="1"/>
</dbReference>
<dbReference type="SUPFAM" id="SSF82714">
    <property type="entry name" value="Multidrug efflux transporter AcrB TolC docking domain, DN and DC subdomains"/>
    <property type="match status" value="2"/>
</dbReference>
<name>A0A2Z6B2Z4_9BACT</name>
<evidence type="ECO:0000256" key="1">
    <source>
        <dbReference type="SAM" id="Phobius"/>
    </source>
</evidence>
<dbReference type="Gene3D" id="3.30.70.1440">
    <property type="entry name" value="Multidrug efflux transporter AcrB pore domain"/>
    <property type="match status" value="1"/>
</dbReference>
<sequence length="1060" mass="117014">MRPVVRFTLAQTVFFNLIFVLLIVAGAFSVMQLPVERYPLVNFGKVFITTFYPGASSTDVESLVTRKLEDALEDLEDVEFIDSSSSHETSLLVVKFMDDTDYDGLYDELRFKVLSMLDELPDDVDPPKFTLITTSDWLPVVSINLVGERNNRALTLMAEELKVPLSQISGVQEVKLQGEYQREFHVYLEPDRMAALGVTFNQVADALQNANLSIPAGDYTNESGDFVVRVDEKFRTRDQVMDTVIRSDQDGSFVTVADVASRAEVGYRDPSVIASVNGQDCVTLKIIKTESGNALDIKEQVDAILADFAPALKQEGAQAVLTQDSTSYINDSMNTLGWNMFVGILLVCGIIWYFMGFRNAALTTVGIPFSFLVTMILMWLTDNSLNEITLFSFVLVSGIIVDDAIVVVENIYRHVQEGVPLKDAIVNGTSEVMIPVISATMTTVAAFLPMLIMTGPTGEFFALIPKAVAFAIVASLIECLFILPLHYFDWGPRPKKNATKASLLEEDNALLRVLRRWTDRLIAITMRWRISSLMIVLATFIVAIVIMGVSVSGVAPLIRIKFFPDDYNLYYAFIEGPASTNIEESSTKAKEISRWVMEDGPGKARSAAAFAGFTIDEDYQQVWGSNYGTVMVTLPEKANRDFDDPLAHLETMRNRLKKQFETDGIRITVRAEKDGPPSGKDVNVRVVGTNEESIQGLAGAIMNLLRTDQELAPSLTQLDDGLGQSQRVFRLAVDHKRAHEFGLNSGDVALMAGSVLDGRFVGKYRLTDEEVDLKLRIAPESLPTPEDSLRIPLLEHPSGPVRLGDITIPSAYNEPGELSRYKGQRCQTITANIKPGAQTSSAVVVNRVTGLYNELRTKFPGATLAFGGGHEDTKRSYISLTYAFGIAMLIIYLILATQFKSYLQPTIILSAVVFSLIGVIFGKLFTQSLFTVNSFIAVVGVTGVVVNDSLVLIDFINKGYQSGLTRRQAIEQGIRIRLRPILLTTLTTSLGLLPMALGIPSYSLVWGTMASTFVTGLATATFLTLFIVPVEWDLLMGLKERLQRRKDARNAQNENSPKAA</sequence>
<dbReference type="KEGG" id="dfl:DFE_3089"/>
<dbReference type="SUPFAM" id="SSF82866">
    <property type="entry name" value="Multidrug efflux transporter AcrB transmembrane domain"/>
    <property type="match status" value="2"/>
</dbReference>
<dbReference type="GO" id="GO:0042910">
    <property type="term" value="F:xenobiotic transmembrane transporter activity"/>
    <property type="evidence" value="ECO:0007669"/>
    <property type="project" value="TreeGrafter"/>
</dbReference>
<organism evidence="2 3">
    <name type="scientific">Desulfovibrio ferrophilus</name>
    <dbReference type="NCBI Taxonomy" id="241368"/>
    <lineage>
        <taxon>Bacteria</taxon>
        <taxon>Pseudomonadati</taxon>
        <taxon>Thermodesulfobacteriota</taxon>
        <taxon>Desulfovibrionia</taxon>
        <taxon>Desulfovibrionales</taxon>
        <taxon>Desulfovibrionaceae</taxon>
        <taxon>Desulfovibrio</taxon>
    </lineage>
</organism>
<dbReference type="InterPro" id="IPR001036">
    <property type="entry name" value="Acrflvin-R"/>
</dbReference>
<feature type="transmembrane region" description="Helical" evidence="1">
    <location>
        <begin position="432"/>
        <end position="455"/>
    </location>
</feature>
<feature type="transmembrane region" description="Helical" evidence="1">
    <location>
        <begin position="877"/>
        <end position="895"/>
    </location>
</feature>
<accession>A0A2Z6B2Z4</accession>
<dbReference type="GO" id="GO:0005886">
    <property type="term" value="C:plasma membrane"/>
    <property type="evidence" value="ECO:0007669"/>
    <property type="project" value="TreeGrafter"/>
</dbReference>
<dbReference type="Gene3D" id="3.30.70.1430">
    <property type="entry name" value="Multidrug efflux transporter AcrB pore domain"/>
    <property type="match status" value="2"/>
</dbReference>
<feature type="transmembrane region" description="Helical" evidence="1">
    <location>
        <begin position="907"/>
        <end position="926"/>
    </location>
</feature>
<evidence type="ECO:0000313" key="3">
    <source>
        <dbReference type="Proteomes" id="UP000269883"/>
    </source>
</evidence>
<dbReference type="RefSeq" id="WP_126380826.1">
    <property type="nucleotide sequence ID" value="NZ_AP017378.1"/>
</dbReference>
<proteinExistence type="predicted"/>
<dbReference type="PANTHER" id="PTHR32063">
    <property type="match status" value="1"/>
</dbReference>
<dbReference type="OrthoDB" id="9807612at2"/>
<dbReference type="AlphaFoldDB" id="A0A2Z6B2Z4"/>
<dbReference type="Proteomes" id="UP000269883">
    <property type="component" value="Chromosome"/>
</dbReference>
<dbReference type="Pfam" id="PF00873">
    <property type="entry name" value="ACR_tran"/>
    <property type="match status" value="1"/>
</dbReference>
<feature type="transmembrane region" description="Helical" evidence="1">
    <location>
        <begin position="336"/>
        <end position="354"/>
    </location>
</feature>
<feature type="transmembrane region" description="Helical" evidence="1">
    <location>
        <begin position="978"/>
        <end position="997"/>
    </location>
</feature>
<dbReference type="EMBL" id="AP017378">
    <property type="protein sequence ID" value="BBD09815.1"/>
    <property type="molecule type" value="Genomic_DNA"/>
</dbReference>
<feature type="transmembrane region" description="Helical" evidence="1">
    <location>
        <begin position="1009"/>
        <end position="1035"/>
    </location>
</feature>
<keyword evidence="1" id="KW-1133">Transmembrane helix</keyword>
<dbReference type="InterPro" id="IPR027463">
    <property type="entry name" value="AcrB_DN_DC_subdom"/>
</dbReference>
<dbReference type="SUPFAM" id="SSF82693">
    <property type="entry name" value="Multidrug efflux transporter AcrB pore domain, PN1, PN2, PC1 and PC2 subdomains"/>
    <property type="match status" value="3"/>
</dbReference>
<feature type="transmembrane region" description="Helical" evidence="1">
    <location>
        <begin position="932"/>
        <end position="957"/>
    </location>
</feature>
<dbReference type="Gene3D" id="1.20.1640.10">
    <property type="entry name" value="Multidrug efflux transporter AcrB transmembrane domain"/>
    <property type="match status" value="2"/>
</dbReference>
<reference evidence="2 3" key="1">
    <citation type="journal article" date="2018" name="Sci. Adv.">
        <title>Multi-heme cytochromes provide a pathway for survival in energy-limited environments.</title>
        <authorList>
            <person name="Deng X."/>
            <person name="Dohmae N."/>
            <person name="Nealson K.H."/>
            <person name="Hashimoto K."/>
            <person name="Okamoto A."/>
        </authorList>
    </citation>
    <scope>NUCLEOTIDE SEQUENCE [LARGE SCALE GENOMIC DNA]</scope>
    <source>
        <strain evidence="2 3">IS5</strain>
    </source>
</reference>
<evidence type="ECO:0000313" key="2">
    <source>
        <dbReference type="EMBL" id="BBD09815.1"/>
    </source>
</evidence>